<keyword evidence="4" id="KW-1185">Reference proteome</keyword>
<evidence type="ECO:0000313" key="4">
    <source>
        <dbReference type="Proteomes" id="UP001303160"/>
    </source>
</evidence>
<protein>
    <recommendedName>
        <fullName evidence="5">Extracellular protein</fullName>
    </recommendedName>
</protein>
<evidence type="ECO:0008006" key="5">
    <source>
        <dbReference type="Google" id="ProtNLM"/>
    </source>
</evidence>
<gene>
    <name evidence="3" type="ORF">QBC40DRAFT_39938</name>
</gene>
<feature type="compositionally biased region" description="Low complexity" evidence="1">
    <location>
        <begin position="313"/>
        <end position="323"/>
    </location>
</feature>
<feature type="compositionally biased region" description="Low complexity" evidence="1">
    <location>
        <begin position="229"/>
        <end position="241"/>
    </location>
</feature>
<evidence type="ECO:0000256" key="2">
    <source>
        <dbReference type="SAM" id="SignalP"/>
    </source>
</evidence>
<feature type="signal peptide" evidence="2">
    <location>
        <begin position="1"/>
        <end position="23"/>
    </location>
</feature>
<dbReference type="AlphaFoldDB" id="A0AAN7APD8"/>
<comment type="caution">
    <text evidence="3">The sequence shown here is derived from an EMBL/GenBank/DDBJ whole genome shotgun (WGS) entry which is preliminary data.</text>
</comment>
<reference evidence="3" key="2">
    <citation type="submission" date="2023-05" db="EMBL/GenBank/DDBJ databases">
        <authorList>
            <consortium name="Lawrence Berkeley National Laboratory"/>
            <person name="Steindorff A."/>
            <person name="Hensen N."/>
            <person name="Bonometti L."/>
            <person name="Westerberg I."/>
            <person name="Brannstrom I.O."/>
            <person name="Guillou S."/>
            <person name="Cros-Aarteil S."/>
            <person name="Calhoun S."/>
            <person name="Haridas S."/>
            <person name="Kuo A."/>
            <person name="Mondo S."/>
            <person name="Pangilinan J."/>
            <person name="Riley R."/>
            <person name="Labutti K."/>
            <person name="Andreopoulos B."/>
            <person name="Lipzen A."/>
            <person name="Chen C."/>
            <person name="Yanf M."/>
            <person name="Daum C."/>
            <person name="Ng V."/>
            <person name="Clum A."/>
            <person name="Ohm R."/>
            <person name="Martin F."/>
            <person name="Silar P."/>
            <person name="Natvig D."/>
            <person name="Lalanne C."/>
            <person name="Gautier V."/>
            <person name="Ament-Velasquez S.L."/>
            <person name="Kruys A."/>
            <person name="Hutchinson M.I."/>
            <person name="Powell A.J."/>
            <person name="Barry K."/>
            <person name="Miller A.N."/>
            <person name="Grigoriev I.V."/>
            <person name="Debuchy R."/>
            <person name="Gladieux P."/>
            <person name="Thoren M.H."/>
            <person name="Johannesson H."/>
        </authorList>
    </citation>
    <scope>NUCLEOTIDE SEQUENCE</scope>
    <source>
        <strain evidence="3">CBS 315.58</strain>
    </source>
</reference>
<proteinExistence type="predicted"/>
<dbReference type="EMBL" id="MU864084">
    <property type="protein sequence ID" value="KAK4194199.1"/>
    <property type="molecule type" value="Genomic_DNA"/>
</dbReference>
<reference evidence="3" key="1">
    <citation type="journal article" date="2023" name="Mol. Phylogenet. Evol.">
        <title>Genome-scale phylogeny and comparative genomics of the fungal order Sordariales.</title>
        <authorList>
            <person name="Hensen N."/>
            <person name="Bonometti L."/>
            <person name="Westerberg I."/>
            <person name="Brannstrom I.O."/>
            <person name="Guillou S."/>
            <person name="Cros-Aarteil S."/>
            <person name="Calhoun S."/>
            <person name="Haridas S."/>
            <person name="Kuo A."/>
            <person name="Mondo S."/>
            <person name="Pangilinan J."/>
            <person name="Riley R."/>
            <person name="LaButti K."/>
            <person name="Andreopoulos B."/>
            <person name="Lipzen A."/>
            <person name="Chen C."/>
            <person name="Yan M."/>
            <person name="Daum C."/>
            <person name="Ng V."/>
            <person name="Clum A."/>
            <person name="Steindorff A."/>
            <person name="Ohm R.A."/>
            <person name="Martin F."/>
            <person name="Silar P."/>
            <person name="Natvig D.O."/>
            <person name="Lalanne C."/>
            <person name="Gautier V."/>
            <person name="Ament-Velasquez S.L."/>
            <person name="Kruys A."/>
            <person name="Hutchinson M.I."/>
            <person name="Powell A.J."/>
            <person name="Barry K."/>
            <person name="Miller A.N."/>
            <person name="Grigoriev I.V."/>
            <person name="Debuchy R."/>
            <person name="Gladieux P."/>
            <person name="Hiltunen Thoren M."/>
            <person name="Johannesson H."/>
        </authorList>
    </citation>
    <scope>NUCLEOTIDE SEQUENCE</scope>
    <source>
        <strain evidence="3">CBS 315.58</strain>
    </source>
</reference>
<dbReference type="PANTHER" id="PTHR36182">
    <property type="entry name" value="PROTEIN, PUTATIVE (AFU_ORTHOLOGUE AFUA_6G10930)-RELATED"/>
    <property type="match status" value="1"/>
</dbReference>
<keyword evidence="2" id="KW-0732">Signal</keyword>
<name>A0AAN7APD8_9PEZI</name>
<accession>A0AAN7APD8</accession>
<organism evidence="3 4">
    <name type="scientific">Triangularia verruculosa</name>
    <dbReference type="NCBI Taxonomy" id="2587418"/>
    <lineage>
        <taxon>Eukaryota</taxon>
        <taxon>Fungi</taxon>
        <taxon>Dikarya</taxon>
        <taxon>Ascomycota</taxon>
        <taxon>Pezizomycotina</taxon>
        <taxon>Sordariomycetes</taxon>
        <taxon>Sordariomycetidae</taxon>
        <taxon>Sordariales</taxon>
        <taxon>Podosporaceae</taxon>
        <taxon>Triangularia</taxon>
    </lineage>
</organism>
<feature type="region of interest" description="Disordered" evidence="1">
    <location>
        <begin position="215"/>
        <end position="274"/>
    </location>
</feature>
<dbReference type="Gene3D" id="2.70.50.70">
    <property type="match status" value="1"/>
</dbReference>
<evidence type="ECO:0000256" key="1">
    <source>
        <dbReference type="SAM" id="MobiDB-lite"/>
    </source>
</evidence>
<dbReference type="Proteomes" id="UP001303160">
    <property type="component" value="Unassembled WGS sequence"/>
</dbReference>
<feature type="region of interest" description="Disordered" evidence="1">
    <location>
        <begin position="310"/>
        <end position="330"/>
    </location>
</feature>
<evidence type="ECO:0000313" key="3">
    <source>
        <dbReference type="EMBL" id="KAK4194199.1"/>
    </source>
</evidence>
<feature type="chain" id="PRO_5042894723" description="Extracellular protein" evidence="2">
    <location>
        <begin position="24"/>
        <end position="406"/>
    </location>
</feature>
<sequence>MFSNGFATGAIAFLMAGAQLASAHMEIQEPAPFRSKFNPHATNIDYTNTAPLSADGANYPCKGYHSDLGTAAGAPTASYRPGGSYQFKVVGGANHGGGSCQVSLSYDKGATFTVIQSIIGGCPLASSYPFTIPDDAPEGEAIWAWSWNNNIGNREFYMNCAPITISKSAAKREIEAPKAAVEKRASVGFTSRPALFVANIANGCNVAEGTDVAYPNPGPDVVNNGGKTGPPSGNCGPAGAPAPNPGNGGGDAPAPTTEPAPVVPPTTAAPEPTKPVSLPGGVFITVPNPNKPVTSSAAVEAPAPEPTTLIVSTRPADTPTAAPAPVPTGGSGQPLGYPAGKACENEGSWNCLGDFFQRCASGTWSVLQPVAAGTTCQLGEGTDIAFNKRAARRSFRWRQGSRLQLA</sequence>
<dbReference type="PANTHER" id="PTHR36182:SF1">
    <property type="entry name" value="PROTEIN, PUTATIVE (AFU_ORTHOLOGUE AFUA_6G10930)-RELATED"/>
    <property type="match status" value="1"/>
</dbReference>